<protein>
    <submittedName>
        <fullName evidence="2">Uncharacterized protein</fullName>
    </submittedName>
</protein>
<dbReference type="AlphaFoldDB" id="A0A433Q5Y6"/>
<dbReference type="EMBL" id="RBNJ01013692">
    <property type="protein sequence ID" value="RUS25186.1"/>
    <property type="molecule type" value="Genomic_DNA"/>
</dbReference>
<reference evidence="2 3" key="1">
    <citation type="journal article" date="2018" name="New Phytol.">
        <title>Phylogenomics of Endogonaceae and evolution of mycorrhizas within Mucoromycota.</title>
        <authorList>
            <person name="Chang Y."/>
            <person name="Desiro A."/>
            <person name="Na H."/>
            <person name="Sandor L."/>
            <person name="Lipzen A."/>
            <person name="Clum A."/>
            <person name="Barry K."/>
            <person name="Grigoriev I.V."/>
            <person name="Martin F.M."/>
            <person name="Stajich J.E."/>
            <person name="Smith M.E."/>
            <person name="Bonito G."/>
            <person name="Spatafora J.W."/>
        </authorList>
    </citation>
    <scope>NUCLEOTIDE SEQUENCE [LARGE SCALE GENOMIC DNA]</scope>
    <source>
        <strain evidence="2 3">AD002</strain>
    </source>
</reference>
<feature type="non-terminal residue" evidence="2">
    <location>
        <position position="48"/>
    </location>
</feature>
<keyword evidence="3" id="KW-1185">Reference proteome</keyword>
<sequence length="48" mass="5648">MPSGSAVRPGSRATACRRHSRLSRRSRSPRCRGSWWRRAGRIRSRRRI</sequence>
<evidence type="ECO:0000313" key="2">
    <source>
        <dbReference type="EMBL" id="RUS25186.1"/>
    </source>
</evidence>
<feature type="compositionally biased region" description="Basic residues" evidence="1">
    <location>
        <begin position="15"/>
        <end position="30"/>
    </location>
</feature>
<name>A0A433Q5Y6_9FUNG</name>
<dbReference type="Proteomes" id="UP000274822">
    <property type="component" value="Unassembled WGS sequence"/>
</dbReference>
<evidence type="ECO:0000256" key="1">
    <source>
        <dbReference type="SAM" id="MobiDB-lite"/>
    </source>
</evidence>
<comment type="caution">
    <text evidence="2">The sequence shown here is derived from an EMBL/GenBank/DDBJ whole genome shotgun (WGS) entry which is preliminary data.</text>
</comment>
<proteinExistence type="predicted"/>
<feature type="region of interest" description="Disordered" evidence="1">
    <location>
        <begin position="1"/>
        <end position="30"/>
    </location>
</feature>
<accession>A0A433Q5Y6</accession>
<gene>
    <name evidence="2" type="ORF">BC938DRAFT_472510</name>
</gene>
<evidence type="ECO:0000313" key="3">
    <source>
        <dbReference type="Proteomes" id="UP000274822"/>
    </source>
</evidence>
<organism evidence="2 3">
    <name type="scientific">Jimgerdemannia flammicorona</name>
    <dbReference type="NCBI Taxonomy" id="994334"/>
    <lineage>
        <taxon>Eukaryota</taxon>
        <taxon>Fungi</taxon>
        <taxon>Fungi incertae sedis</taxon>
        <taxon>Mucoromycota</taxon>
        <taxon>Mucoromycotina</taxon>
        <taxon>Endogonomycetes</taxon>
        <taxon>Endogonales</taxon>
        <taxon>Endogonaceae</taxon>
        <taxon>Jimgerdemannia</taxon>
    </lineage>
</organism>